<comment type="caution">
    <text evidence="2">The sequence shown here is derived from an EMBL/GenBank/DDBJ whole genome shotgun (WGS) entry which is preliminary data.</text>
</comment>
<evidence type="ECO:0000256" key="1">
    <source>
        <dbReference type="SAM" id="MobiDB-lite"/>
    </source>
</evidence>
<evidence type="ECO:0008006" key="4">
    <source>
        <dbReference type="Google" id="ProtNLM"/>
    </source>
</evidence>
<evidence type="ECO:0000313" key="2">
    <source>
        <dbReference type="EMBL" id="KAF2886161.1"/>
    </source>
</evidence>
<proteinExistence type="predicted"/>
<gene>
    <name evidence="2" type="ORF">ILUMI_20011</name>
</gene>
<organism evidence="2 3">
    <name type="scientific">Ignelater luminosus</name>
    <name type="common">Cucubano</name>
    <name type="synonym">Pyrophorus luminosus</name>
    <dbReference type="NCBI Taxonomy" id="2038154"/>
    <lineage>
        <taxon>Eukaryota</taxon>
        <taxon>Metazoa</taxon>
        <taxon>Ecdysozoa</taxon>
        <taxon>Arthropoda</taxon>
        <taxon>Hexapoda</taxon>
        <taxon>Insecta</taxon>
        <taxon>Pterygota</taxon>
        <taxon>Neoptera</taxon>
        <taxon>Endopterygota</taxon>
        <taxon>Coleoptera</taxon>
        <taxon>Polyphaga</taxon>
        <taxon>Elateriformia</taxon>
        <taxon>Elateroidea</taxon>
        <taxon>Elateridae</taxon>
        <taxon>Agrypninae</taxon>
        <taxon>Pyrophorini</taxon>
        <taxon>Ignelater</taxon>
    </lineage>
</organism>
<dbReference type="Proteomes" id="UP000801492">
    <property type="component" value="Unassembled WGS sequence"/>
</dbReference>
<accession>A0A8K0CI68</accession>
<keyword evidence="3" id="KW-1185">Reference proteome</keyword>
<sequence>MMAKFKAKYSGVSSPLIGSPWGGDGFKRSQKEQEKRSNQNCKKYSEVLRTEGNEGKQKVKAVFHFLNNYTVHLIRPLQKGCGGKSKKLKVEYEMLKEEATKDTVKKNVRENTKKTIKLNKQERGVTKKYADDTVMIATTRKDLQMMLKRINTYSEESGLKINFKKINYMVFCKKPKLIQGQLMLDNTAIETITNKIYNLDESGLSTVQNPGKIVAPKGKKQVGAVTSGERGVTVTIICATHMLLCAPPGVSGVANPSDWTNDAVFIKYLDHLIHYVRPIAEDPVLLV</sequence>
<name>A0A8K0CI68_IGNLU</name>
<protein>
    <recommendedName>
        <fullName evidence="4">Reverse transcriptase domain-containing protein</fullName>
    </recommendedName>
</protein>
<feature type="region of interest" description="Disordered" evidence="1">
    <location>
        <begin position="1"/>
        <end position="40"/>
    </location>
</feature>
<dbReference type="OrthoDB" id="8194222at2759"/>
<reference evidence="2" key="1">
    <citation type="submission" date="2019-08" db="EMBL/GenBank/DDBJ databases">
        <title>The genome of the North American firefly Photinus pyralis.</title>
        <authorList>
            <consortium name="Photinus pyralis genome working group"/>
            <person name="Fallon T.R."/>
            <person name="Sander Lower S.E."/>
            <person name="Weng J.-K."/>
        </authorList>
    </citation>
    <scope>NUCLEOTIDE SEQUENCE</scope>
    <source>
        <strain evidence="2">TRF0915ILg1</strain>
        <tissue evidence="2">Whole body</tissue>
    </source>
</reference>
<feature type="compositionally biased region" description="Basic and acidic residues" evidence="1">
    <location>
        <begin position="25"/>
        <end position="40"/>
    </location>
</feature>
<dbReference type="AlphaFoldDB" id="A0A8K0CI68"/>
<dbReference type="EMBL" id="VTPC01088500">
    <property type="protein sequence ID" value="KAF2886161.1"/>
    <property type="molecule type" value="Genomic_DNA"/>
</dbReference>
<evidence type="ECO:0000313" key="3">
    <source>
        <dbReference type="Proteomes" id="UP000801492"/>
    </source>
</evidence>